<proteinExistence type="predicted"/>
<sequence>MTDFDTHVDLDGRRPSEGENQDAIITYAPEQRFKLGIWSVMGLVINRMIGTGIFQTPGRAMQGTLSTGVTLMFWFTGVLYALSGMHVYIEYGLNVPRRVYEGIEQGVPRSGGDLNYLQYVYTKPAYRAKTVLLSATVFGIAFIVFGNMAGNAVTFAIRILEAADAEVTNGAVRGIAFSVSIIACFIHAFSRRGGIWLNNILAVVKLCILLLIIIATIIYGAGGFPNTPGVDRQETTTENLVASHSFKGASTEANGYAQAFLAIIFAFSGFEQPNYVLGEIQRPHRKYPIAMITSVSIVGFLYMAVNICYMIVVPRELQIEGTSVAQSFFRLTFGSLTDDNTGSRIFSAFLAISSLGNIIVMTYTAARVKQEIAKEGILPWAKVLASNYDVSVGRLLNWAQRTPTINKPFHWLLRSRWLRPEDHSERTPVGALALHILVCFVLLFATWNSSPADAYTLLTSLSAYTVNSVFGALLGLGILILRFTRSRGWRKKAPGINPFLSIVAAFIYTIGNLFPVVTSWVKPSKAFVERAHLSLTWYLVPSISWAVLGFGAIWWLGFVAYAKHKERKSNTVFTVQKVPEFDRDPPNSGPPVQVHETVYLSWVGKETVGDFGNITGGATFAKS</sequence>
<feature type="transmembrane region" description="Helical" evidence="5">
    <location>
        <begin position="537"/>
        <end position="561"/>
    </location>
</feature>
<evidence type="ECO:0000256" key="1">
    <source>
        <dbReference type="ARBA" id="ARBA00004141"/>
    </source>
</evidence>
<keyword evidence="2 5" id="KW-0812">Transmembrane</keyword>
<evidence type="ECO:0000256" key="4">
    <source>
        <dbReference type="ARBA" id="ARBA00023136"/>
    </source>
</evidence>
<protein>
    <submittedName>
        <fullName evidence="6">Amino acid transporter</fullName>
    </submittedName>
</protein>
<name>A0A9P4IQX0_9PEZI</name>
<dbReference type="EMBL" id="ML978121">
    <property type="protein sequence ID" value="KAF2103718.1"/>
    <property type="molecule type" value="Genomic_DNA"/>
</dbReference>
<feature type="transmembrane region" description="Helical" evidence="5">
    <location>
        <begin position="461"/>
        <end position="484"/>
    </location>
</feature>
<keyword evidence="7" id="KW-1185">Reference proteome</keyword>
<dbReference type="GO" id="GO:0016020">
    <property type="term" value="C:membrane"/>
    <property type="evidence" value="ECO:0007669"/>
    <property type="project" value="UniProtKB-SubCell"/>
</dbReference>
<feature type="transmembrane region" description="Helical" evidence="5">
    <location>
        <begin position="289"/>
        <end position="312"/>
    </location>
</feature>
<feature type="transmembrane region" description="Helical" evidence="5">
    <location>
        <begin position="256"/>
        <end position="277"/>
    </location>
</feature>
<dbReference type="PIRSF" id="PIRSF006060">
    <property type="entry name" value="AA_transporter"/>
    <property type="match status" value="1"/>
</dbReference>
<keyword evidence="4 5" id="KW-0472">Membrane</keyword>
<evidence type="ECO:0000256" key="2">
    <source>
        <dbReference type="ARBA" id="ARBA00022692"/>
    </source>
</evidence>
<feature type="transmembrane region" description="Helical" evidence="5">
    <location>
        <begin position="170"/>
        <end position="189"/>
    </location>
</feature>
<organism evidence="6 7">
    <name type="scientific">Rhizodiscina lignyota</name>
    <dbReference type="NCBI Taxonomy" id="1504668"/>
    <lineage>
        <taxon>Eukaryota</taxon>
        <taxon>Fungi</taxon>
        <taxon>Dikarya</taxon>
        <taxon>Ascomycota</taxon>
        <taxon>Pezizomycotina</taxon>
        <taxon>Dothideomycetes</taxon>
        <taxon>Pleosporomycetidae</taxon>
        <taxon>Aulographales</taxon>
        <taxon>Rhizodiscinaceae</taxon>
        <taxon>Rhizodiscina</taxon>
    </lineage>
</organism>
<feature type="transmembrane region" description="Helical" evidence="5">
    <location>
        <begin position="35"/>
        <end position="56"/>
    </location>
</feature>
<dbReference type="InterPro" id="IPR050598">
    <property type="entry name" value="AminoAcid_Transporter"/>
</dbReference>
<feature type="transmembrane region" description="Helical" evidence="5">
    <location>
        <begin position="201"/>
        <end position="222"/>
    </location>
</feature>
<accession>A0A9P4IQX0</accession>
<evidence type="ECO:0000256" key="5">
    <source>
        <dbReference type="SAM" id="Phobius"/>
    </source>
</evidence>
<evidence type="ECO:0000256" key="3">
    <source>
        <dbReference type="ARBA" id="ARBA00022989"/>
    </source>
</evidence>
<feature type="transmembrane region" description="Helical" evidence="5">
    <location>
        <begin position="131"/>
        <end position="150"/>
    </location>
</feature>
<evidence type="ECO:0000313" key="6">
    <source>
        <dbReference type="EMBL" id="KAF2103718.1"/>
    </source>
</evidence>
<dbReference type="Proteomes" id="UP000799772">
    <property type="component" value="Unassembled WGS sequence"/>
</dbReference>
<evidence type="ECO:0000313" key="7">
    <source>
        <dbReference type="Proteomes" id="UP000799772"/>
    </source>
</evidence>
<comment type="caution">
    <text evidence="6">The sequence shown here is derived from an EMBL/GenBank/DDBJ whole genome shotgun (WGS) entry which is preliminary data.</text>
</comment>
<dbReference type="PANTHER" id="PTHR11785:SF353">
    <property type="entry name" value="METHIONINE TRANSPORTER (EUROFUNG)"/>
    <property type="match status" value="1"/>
</dbReference>
<dbReference type="InterPro" id="IPR002293">
    <property type="entry name" value="AA/rel_permease1"/>
</dbReference>
<feature type="transmembrane region" description="Helical" evidence="5">
    <location>
        <begin position="429"/>
        <end position="449"/>
    </location>
</feature>
<feature type="transmembrane region" description="Helical" evidence="5">
    <location>
        <begin position="345"/>
        <end position="366"/>
    </location>
</feature>
<keyword evidence="3 5" id="KW-1133">Transmembrane helix</keyword>
<dbReference type="OrthoDB" id="5982228at2759"/>
<comment type="subcellular location">
    <subcellularLocation>
        <location evidence="1">Membrane</location>
        <topology evidence="1">Multi-pass membrane protein</topology>
    </subcellularLocation>
</comment>
<dbReference type="AlphaFoldDB" id="A0A9P4IQX0"/>
<dbReference type="Gene3D" id="1.20.1740.10">
    <property type="entry name" value="Amino acid/polyamine transporter I"/>
    <property type="match status" value="1"/>
</dbReference>
<gene>
    <name evidence="6" type="ORF">NA57DRAFT_62600</name>
</gene>
<feature type="transmembrane region" description="Helical" evidence="5">
    <location>
        <begin position="496"/>
        <end position="517"/>
    </location>
</feature>
<reference evidence="6" key="1">
    <citation type="journal article" date="2020" name="Stud. Mycol.">
        <title>101 Dothideomycetes genomes: a test case for predicting lifestyles and emergence of pathogens.</title>
        <authorList>
            <person name="Haridas S."/>
            <person name="Albert R."/>
            <person name="Binder M."/>
            <person name="Bloem J."/>
            <person name="Labutti K."/>
            <person name="Salamov A."/>
            <person name="Andreopoulos B."/>
            <person name="Baker S."/>
            <person name="Barry K."/>
            <person name="Bills G."/>
            <person name="Bluhm B."/>
            <person name="Cannon C."/>
            <person name="Castanera R."/>
            <person name="Culley D."/>
            <person name="Daum C."/>
            <person name="Ezra D."/>
            <person name="Gonzalez J."/>
            <person name="Henrissat B."/>
            <person name="Kuo A."/>
            <person name="Liang C."/>
            <person name="Lipzen A."/>
            <person name="Lutzoni F."/>
            <person name="Magnuson J."/>
            <person name="Mondo S."/>
            <person name="Nolan M."/>
            <person name="Ohm R."/>
            <person name="Pangilinan J."/>
            <person name="Park H.-J."/>
            <person name="Ramirez L."/>
            <person name="Alfaro M."/>
            <person name="Sun H."/>
            <person name="Tritt A."/>
            <person name="Yoshinaga Y."/>
            <person name="Zwiers L.-H."/>
            <person name="Turgeon B."/>
            <person name="Goodwin S."/>
            <person name="Spatafora J."/>
            <person name="Crous P."/>
            <person name="Grigoriev I."/>
        </authorList>
    </citation>
    <scope>NUCLEOTIDE SEQUENCE</scope>
    <source>
        <strain evidence="6">CBS 133067</strain>
    </source>
</reference>
<dbReference type="PANTHER" id="PTHR11785">
    <property type="entry name" value="AMINO ACID TRANSPORTER"/>
    <property type="match status" value="1"/>
</dbReference>
<dbReference type="GO" id="GO:0015179">
    <property type="term" value="F:L-amino acid transmembrane transporter activity"/>
    <property type="evidence" value="ECO:0007669"/>
    <property type="project" value="TreeGrafter"/>
</dbReference>
<dbReference type="Pfam" id="PF13520">
    <property type="entry name" value="AA_permease_2"/>
    <property type="match status" value="1"/>
</dbReference>
<feature type="transmembrane region" description="Helical" evidence="5">
    <location>
        <begin position="68"/>
        <end position="89"/>
    </location>
</feature>